<comment type="subcellular location">
    <subcellularLocation>
        <location evidence="1">Membrane</location>
        <topology evidence="1">Multi-pass membrane protein</topology>
    </subcellularLocation>
</comment>
<evidence type="ECO:0000313" key="9">
    <source>
        <dbReference type="EMBL" id="PTQ35844.1"/>
    </source>
</evidence>
<evidence type="ECO:0000256" key="1">
    <source>
        <dbReference type="ARBA" id="ARBA00004141"/>
    </source>
</evidence>
<evidence type="ECO:0000256" key="7">
    <source>
        <dbReference type="SAM" id="Phobius"/>
    </source>
</evidence>
<feature type="compositionally biased region" description="Low complexity" evidence="6">
    <location>
        <begin position="87"/>
        <end position="97"/>
    </location>
</feature>
<feature type="domain" description="EamA" evidence="8">
    <location>
        <begin position="184"/>
        <end position="313"/>
    </location>
</feature>
<reference evidence="10" key="1">
    <citation type="journal article" date="2017" name="Cell">
        <title>Insights into land plant evolution garnered from the Marchantia polymorpha genome.</title>
        <authorList>
            <person name="Bowman J.L."/>
            <person name="Kohchi T."/>
            <person name="Yamato K.T."/>
            <person name="Jenkins J."/>
            <person name="Shu S."/>
            <person name="Ishizaki K."/>
            <person name="Yamaoka S."/>
            <person name="Nishihama R."/>
            <person name="Nakamura Y."/>
            <person name="Berger F."/>
            <person name="Adam C."/>
            <person name="Aki S.S."/>
            <person name="Althoff F."/>
            <person name="Araki T."/>
            <person name="Arteaga-Vazquez M.A."/>
            <person name="Balasubrmanian S."/>
            <person name="Barry K."/>
            <person name="Bauer D."/>
            <person name="Boehm C.R."/>
            <person name="Briginshaw L."/>
            <person name="Caballero-Perez J."/>
            <person name="Catarino B."/>
            <person name="Chen F."/>
            <person name="Chiyoda S."/>
            <person name="Chovatia M."/>
            <person name="Davies K.M."/>
            <person name="Delmans M."/>
            <person name="Demura T."/>
            <person name="Dierschke T."/>
            <person name="Dolan L."/>
            <person name="Dorantes-Acosta A.E."/>
            <person name="Eklund D.M."/>
            <person name="Florent S.N."/>
            <person name="Flores-Sandoval E."/>
            <person name="Fujiyama A."/>
            <person name="Fukuzawa H."/>
            <person name="Galik B."/>
            <person name="Grimanelli D."/>
            <person name="Grimwood J."/>
            <person name="Grossniklaus U."/>
            <person name="Hamada T."/>
            <person name="Haseloff J."/>
            <person name="Hetherington A.J."/>
            <person name="Higo A."/>
            <person name="Hirakawa Y."/>
            <person name="Hundley H.N."/>
            <person name="Ikeda Y."/>
            <person name="Inoue K."/>
            <person name="Inoue S.I."/>
            <person name="Ishida S."/>
            <person name="Jia Q."/>
            <person name="Kakita M."/>
            <person name="Kanazawa T."/>
            <person name="Kawai Y."/>
            <person name="Kawashima T."/>
            <person name="Kennedy M."/>
            <person name="Kinose K."/>
            <person name="Kinoshita T."/>
            <person name="Kohara Y."/>
            <person name="Koide E."/>
            <person name="Komatsu K."/>
            <person name="Kopischke S."/>
            <person name="Kubo M."/>
            <person name="Kyozuka J."/>
            <person name="Lagercrantz U."/>
            <person name="Lin S.S."/>
            <person name="Lindquist E."/>
            <person name="Lipzen A.M."/>
            <person name="Lu C.W."/>
            <person name="De Luna E."/>
            <person name="Martienssen R.A."/>
            <person name="Minamino N."/>
            <person name="Mizutani M."/>
            <person name="Mizutani M."/>
            <person name="Mochizuki N."/>
            <person name="Monte I."/>
            <person name="Mosher R."/>
            <person name="Nagasaki H."/>
            <person name="Nakagami H."/>
            <person name="Naramoto S."/>
            <person name="Nishitani K."/>
            <person name="Ohtani M."/>
            <person name="Okamoto T."/>
            <person name="Okumura M."/>
            <person name="Phillips J."/>
            <person name="Pollak B."/>
            <person name="Reinders A."/>
            <person name="Rovekamp M."/>
            <person name="Sano R."/>
            <person name="Sawa S."/>
            <person name="Schmid M.W."/>
            <person name="Shirakawa M."/>
            <person name="Solano R."/>
            <person name="Spunde A."/>
            <person name="Suetsugu N."/>
            <person name="Sugano S."/>
            <person name="Sugiyama A."/>
            <person name="Sun R."/>
            <person name="Suzuki Y."/>
            <person name="Takenaka M."/>
            <person name="Takezawa D."/>
            <person name="Tomogane H."/>
            <person name="Tsuzuki M."/>
            <person name="Ueda T."/>
            <person name="Umeda M."/>
            <person name="Ward J.M."/>
            <person name="Watanabe Y."/>
            <person name="Yazaki K."/>
            <person name="Yokoyama R."/>
            <person name="Yoshitake Y."/>
            <person name="Yotsui I."/>
            <person name="Zachgo S."/>
            <person name="Schmutz J."/>
        </authorList>
    </citation>
    <scope>NUCLEOTIDE SEQUENCE [LARGE SCALE GENOMIC DNA]</scope>
    <source>
        <strain evidence="10">Tak-1</strain>
    </source>
</reference>
<feature type="domain" description="EamA" evidence="8">
    <location>
        <begin position="353"/>
        <end position="490"/>
    </location>
</feature>
<keyword evidence="10" id="KW-1185">Reference proteome</keyword>
<name>A0A2R6WPS8_MARPO</name>
<feature type="compositionally biased region" description="Polar residues" evidence="6">
    <location>
        <begin position="131"/>
        <end position="142"/>
    </location>
</feature>
<dbReference type="AlphaFoldDB" id="A0A2R6WPS8"/>
<feature type="transmembrane region" description="Helical" evidence="7">
    <location>
        <begin position="184"/>
        <end position="204"/>
    </location>
</feature>
<evidence type="ECO:0000256" key="2">
    <source>
        <dbReference type="ARBA" id="ARBA00007635"/>
    </source>
</evidence>
<dbReference type="GO" id="GO:0016020">
    <property type="term" value="C:membrane"/>
    <property type="evidence" value="ECO:0007669"/>
    <property type="project" value="UniProtKB-SubCell"/>
</dbReference>
<dbReference type="Pfam" id="PF00892">
    <property type="entry name" value="EamA"/>
    <property type="match status" value="2"/>
</dbReference>
<dbReference type="PANTHER" id="PTHR32322:SF2">
    <property type="entry name" value="EAMA DOMAIN-CONTAINING PROTEIN"/>
    <property type="match status" value="1"/>
</dbReference>
<feature type="transmembrane region" description="Helical" evidence="7">
    <location>
        <begin position="271"/>
        <end position="291"/>
    </location>
</feature>
<feature type="transmembrane region" description="Helical" evidence="7">
    <location>
        <begin position="450"/>
        <end position="467"/>
    </location>
</feature>
<feature type="transmembrane region" description="Helical" evidence="7">
    <location>
        <begin position="210"/>
        <end position="227"/>
    </location>
</feature>
<comment type="similarity">
    <text evidence="2">Belongs to the drug/metabolite transporter (DMT) superfamily. Plant drug/metabolite exporter (P-DME) (TC 2.A.7.4) family.</text>
</comment>
<evidence type="ECO:0000259" key="8">
    <source>
        <dbReference type="Pfam" id="PF00892"/>
    </source>
</evidence>
<sequence length="510" mass="54745">MANSSVASVVARHRYLSPTSAEEVRSRTALLESRPSLPSCTLYLRSYCACNQGVKNSFGLRSPPSKLHNVLNSRHSSSFSSRRKSLRSLSKSDQSQDILSETGASGKKVGVDVLDQEKGGFDREPRDLNGSKFSEASTSGSELPSDESLKNLEGFLQRVKNQVKIQKLDEDSPIASPDSILDTLLLISPFFLWGTAMVAMKGVLPKAGPMFVASVRLIPAGLLLIWFGASRGKKQPAGAMAWISIILFGLIDASCFQGFLAEGLKRTSAGLGSVIIDSQPLTVAILAALLFGESLGLINYAGLALGVLGLLFLEVPLDLLKNALASASDGSGLTGLIGDSSFLNEFASWDRGEWRMLLAAQSMAVGTVMVRWVCQYSDPFMATGWHMVLGGIPLLILSVIQQDPALSGHIQDLDANDWLALLYTSVAGSAISYGVFFYNATRGSLTKLSSLTFLTPMFAALFGFLFLNEVLTPAQFLGGFITLAGVLLVNYKPSPIVEVESDSDNQRKLP</sequence>
<accession>A0A2R6WPS8</accession>
<evidence type="ECO:0000256" key="5">
    <source>
        <dbReference type="ARBA" id="ARBA00023136"/>
    </source>
</evidence>
<feature type="transmembrane region" description="Helical" evidence="7">
    <location>
        <begin position="420"/>
        <end position="438"/>
    </location>
</feature>
<protein>
    <recommendedName>
        <fullName evidence="8">EamA domain-containing protein</fullName>
    </recommendedName>
</protein>
<evidence type="ECO:0000256" key="4">
    <source>
        <dbReference type="ARBA" id="ARBA00022989"/>
    </source>
</evidence>
<dbReference type="InterPro" id="IPR000620">
    <property type="entry name" value="EamA_dom"/>
</dbReference>
<feature type="transmembrane region" description="Helical" evidence="7">
    <location>
        <begin position="239"/>
        <end position="259"/>
    </location>
</feature>
<keyword evidence="5 7" id="KW-0472">Membrane</keyword>
<evidence type="ECO:0000256" key="3">
    <source>
        <dbReference type="ARBA" id="ARBA00022692"/>
    </source>
</evidence>
<dbReference type="Proteomes" id="UP000244005">
    <property type="component" value="Unassembled WGS sequence"/>
</dbReference>
<feature type="transmembrane region" description="Helical" evidence="7">
    <location>
        <begin position="380"/>
        <end position="400"/>
    </location>
</feature>
<proteinExistence type="inferred from homology"/>
<gene>
    <name evidence="9" type="ORF">MARPO_0068s0059</name>
</gene>
<evidence type="ECO:0000313" key="10">
    <source>
        <dbReference type="Proteomes" id="UP000244005"/>
    </source>
</evidence>
<feature type="transmembrane region" description="Helical" evidence="7">
    <location>
        <begin position="473"/>
        <end position="491"/>
    </location>
</feature>
<keyword evidence="3 7" id="KW-0812">Transmembrane</keyword>
<feature type="region of interest" description="Disordered" evidence="6">
    <location>
        <begin position="69"/>
        <end position="102"/>
    </location>
</feature>
<dbReference type="SUPFAM" id="SSF103481">
    <property type="entry name" value="Multidrug resistance efflux transporter EmrE"/>
    <property type="match status" value="2"/>
</dbReference>
<dbReference type="InterPro" id="IPR050638">
    <property type="entry name" value="AA-Vitamin_Transporters"/>
</dbReference>
<feature type="region of interest" description="Disordered" evidence="6">
    <location>
        <begin position="116"/>
        <end position="147"/>
    </location>
</feature>
<dbReference type="EMBL" id="KZ772740">
    <property type="protein sequence ID" value="PTQ35844.1"/>
    <property type="molecule type" value="Genomic_DNA"/>
</dbReference>
<feature type="compositionally biased region" description="Basic and acidic residues" evidence="6">
    <location>
        <begin position="116"/>
        <end position="129"/>
    </location>
</feature>
<keyword evidence="4 7" id="KW-1133">Transmembrane helix</keyword>
<organism evidence="9 10">
    <name type="scientific">Marchantia polymorpha</name>
    <name type="common">Common liverwort</name>
    <name type="synonym">Marchantia aquatica</name>
    <dbReference type="NCBI Taxonomy" id="3197"/>
    <lineage>
        <taxon>Eukaryota</taxon>
        <taxon>Viridiplantae</taxon>
        <taxon>Streptophyta</taxon>
        <taxon>Embryophyta</taxon>
        <taxon>Marchantiophyta</taxon>
        <taxon>Marchantiopsida</taxon>
        <taxon>Marchantiidae</taxon>
        <taxon>Marchantiales</taxon>
        <taxon>Marchantiaceae</taxon>
        <taxon>Marchantia</taxon>
    </lineage>
</organism>
<dbReference type="OrthoDB" id="1917929at2759"/>
<dbReference type="OMA" id="AMAWISI"/>
<dbReference type="Gramene" id="Mp7g09060.1">
    <property type="protein sequence ID" value="Mp7g09060.1.cds1"/>
    <property type="gene ID" value="Mp7g09060"/>
</dbReference>
<feature type="transmembrane region" description="Helical" evidence="7">
    <location>
        <begin position="298"/>
        <end position="317"/>
    </location>
</feature>
<dbReference type="PANTHER" id="PTHR32322">
    <property type="entry name" value="INNER MEMBRANE TRANSPORTER"/>
    <property type="match status" value="1"/>
</dbReference>
<evidence type="ECO:0000256" key="6">
    <source>
        <dbReference type="SAM" id="MobiDB-lite"/>
    </source>
</evidence>
<dbReference type="InterPro" id="IPR037185">
    <property type="entry name" value="EmrE-like"/>
</dbReference>